<reference evidence="1" key="1">
    <citation type="submission" date="2020-08" db="EMBL/GenBank/DDBJ databases">
        <title>Multicomponent nature underlies the extraordinary mechanical properties of spider dragline silk.</title>
        <authorList>
            <person name="Kono N."/>
            <person name="Nakamura H."/>
            <person name="Mori M."/>
            <person name="Yoshida Y."/>
            <person name="Ohtoshi R."/>
            <person name="Malay A.D."/>
            <person name="Moran D.A.P."/>
            <person name="Tomita M."/>
            <person name="Numata K."/>
            <person name="Arakawa K."/>
        </authorList>
    </citation>
    <scope>NUCLEOTIDE SEQUENCE</scope>
</reference>
<gene>
    <name evidence="1" type="ORF">NPIL_553611</name>
</gene>
<name>A0A8X6TKK0_NEPPI</name>
<keyword evidence="2" id="KW-1185">Reference proteome</keyword>
<sequence>MVFRGPFRPSNANYFLCPEMTAAIELYGSFPSKNRRRLTETLPEYEGVVRHLAIECDSNVTFDALAYKYFKLMDKSIVLEKPGRNGMKKLFSHI</sequence>
<dbReference type="AlphaFoldDB" id="A0A8X6TKK0"/>
<evidence type="ECO:0000313" key="2">
    <source>
        <dbReference type="Proteomes" id="UP000887013"/>
    </source>
</evidence>
<evidence type="ECO:0000313" key="1">
    <source>
        <dbReference type="EMBL" id="GFT20551.1"/>
    </source>
</evidence>
<proteinExistence type="predicted"/>
<protein>
    <submittedName>
        <fullName evidence="1">Uncharacterized protein</fullName>
    </submittedName>
</protein>
<organism evidence="1 2">
    <name type="scientific">Nephila pilipes</name>
    <name type="common">Giant wood spider</name>
    <name type="synonym">Nephila maculata</name>
    <dbReference type="NCBI Taxonomy" id="299642"/>
    <lineage>
        <taxon>Eukaryota</taxon>
        <taxon>Metazoa</taxon>
        <taxon>Ecdysozoa</taxon>
        <taxon>Arthropoda</taxon>
        <taxon>Chelicerata</taxon>
        <taxon>Arachnida</taxon>
        <taxon>Araneae</taxon>
        <taxon>Araneomorphae</taxon>
        <taxon>Entelegynae</taxon>
        <taxon>Araneoidea</taxon>
        <taxon>Nephilidae</taxon>
        <taxon>Nephila</taxon>
    </lineage>
</organism>
<dbReference type="EMBL" id="BMAW01059302">
    <property type="protein sequence ID" value="GFT20551.1"/>
    <property type="molecule type" value="Genomic_DNA"/>
</dbReference>
<dbReference type="Proteomes" id="UP000887013">
    <property type="component" value="Unassembled WGS sequence"/>
</dbReference>
<comment type="caution">
    <text evidence="1">The sequence shown here is derived from an EMBL/GenBank/DDBJ whole genome shotgun (WGS) entry which is preliminary data.</text>
</comment>
<accession>A0A8X6TKK0</accession>